<reference evidence="7" key="1">
    <citation type="submission" date="2009-10" db="EMBL/GenBank/DDBJ databases">
        <title>Diversity of trophic interactions inside an arsenic-rich microbial ecosystem.</title>
        <authorList>
            <person name="Bertin P.N."/>
            <person name="Heinrich-Salmeron A."/>
            <person name="Pelletier E."/>
            <person name="Goulhen-Chollet F."/>
            <person name="Arsene-Ploetze F."/>
            <person name="Gallien S."/>
            <person name="Calteau A."/>
            <person name="Vallenet D."/>
            <person name="Casiot C."/>
            <person name="Chane-Woon-Ming B."/>
            <person name="Giloteaux L."/>
            <person name="Barakat M."/>
            <person name="Bonnefoy V."/>
            <person name="Bruneel O."/>
            <person name="Chandler M."/>
            <person name="Cleiss J."/>
            <person name="Duran R."/>
            <person name="Elbaz-Poulichet F."/>
            <person name="Fonknechten N."/>
            <person name="Lauga B."/>
            <person name="Mornico D."/>
            <person name="Ortet P."/>
            <person name="Schaeffer C."/>
            <person name="Siguier P."/>
            <person name="Alexander Thil Smith A."/>
            <person name="Van Dorsselaer A."/>
            <person name="Weissenbach J."/>
            <person name="Medigue C."/>
            <person name="Le Paslier D."/>
        </authorList>
    </citation>
    <scope>NUCLEOTIDE SEQUENCE</scope>
</reference>
<dbReference type="CDD" id="cd18808">
    <property type="entry name" value="SF1_C_Upf1"/>
    <property type="match status" value="1"/>
</dbReference>
<dbReference type="GO" id="GO:0043139">
    <property type="term" value="F:5'-3' DNA helicase activity"/>
    <property type="evidence" value="ECO:0007669"/>
    <property type="project" value="TreeGrafter"/>
</dbReference>
<evidence type="ECO:0000259" key="6">
    <source>
        <dbReference type="Pfam" id="PF13482"/>
    </source>
</evidence>
<feature type="domain" description="DNA2/NAM7 helicase-like C-terminal" evidence="5">
    <location>
        <begin position="939"/>
        <end position="1118"/>
    </location>
</feature>
<keyword evidence="2" id="KW-0378">Hydrolase</keyword>
<dbReference type="Gene3D" id="3.40.50.300">
    <property type="entry name" value="P-loop containing nucleotide triphosphate hydrolases"/>
    <property type="match status" value="2"/>
</dbReference>
<keyword evidence="1" id="KW-0547">Nucleotide-binding</keyword>
<dbReference type="InterPro" id="IPR047187">
    <property type="entry name" value="SF1_C_Upf1"/>
</dbReference>
<evidence type="ECO:0000313" key="7">
    <source>
        <dbReference type="EMBL" id="CBH76419.1"/>
    </source>
</evidence>
<dbReference type="PANTHER" id="PTHR43788:SF8">
    <property type="entry name" value="DNA-BINDING PROTEIN SMUBP-2"/>
    <property type="match status" value="1"/>
</dbReference>
<dbReference type="GO" id="GO:0016787">
    <property type="term" value="F:hydrolase activity"/>
    <property type="evidence" value="ECO:0007669"/>
    <property type="project" value="UniProtKB-KW"/>
</dbReference>
<dbReference type="InterPro" id="IPR012337">
    <property type="entry name" value="RNaseH-like_sf"/>
</dbReference>
<evidence type="ECO:0000256" key="4">
    <source>
        <dbReference type="ARBA" id="ARBA00022840"/>
    </source>
</evidence>
<organism evidence="7">
    <name type="scientific">mine drainage metagenome</name>
    <dbReference type="NCBI Taxonomy" id="410659"/>
    <lineage>
        <taxon>unclassified sequences</taxon>
        <taxon>metagenomes</taxon>
        <taxon>ecological metagenomes</taxon>
    </lineage>
</organism>
<evidence type="ECO:0000256" key="2">
    <source>
        <dbReference type="ARBA" id="ARBA00022801"/>
    </source>
</evidence>
<dbReference type="SUPFAM" id="SSF53098">
    <property type="entry name" value="Ribonuclease H-like"/>
    <property type="match status" value="1"/>
</dbReference>
<proteinExistence type="predicted"/>
<dbReference type="Pfam" id="PF13604">
    <property type="entry name" value="AAA_30"/>
    <property type="match status" value="1"/>
</dbReference>
<dbReference type="Pfam" id="PF13482">
    <property type="entry name" value="RNase_H_2"/>
    <property type="match status" value="1"/>
</dbReference>
<keyword evidence="3" id="KW-0347">Helicase</keyword>
<keyword evidence="4" id="KW-0067">ATP-binding</keyword>
<comment type="caution">
    <text evidence="7">The sequence shown here is derived from an EMBL/GenBank/DDBJ whole genome shotgun (WGS) entry which is preliminary data.</text>
</comment>
<evidence type="ECO:0000259" key="5">
    <source>
        <dbReference type="Pfam" id="PF13087"/>
    </source>
</evidence>
<dbReference type="InterPro" id="IPR019993">
    <property type="entry name" value="RecB_nuclease_TM0106_put"/>
</dbReference>
<gene>
    <name evidence="7" type="ORF">CARN1_0899</name>
</gene>
<feature type="domain" description="YprB ribonuclease H-like" evidence="6">
    <location>
        <begin position="330"/>
        <end position="507"/>
    </location>
</feature>
<dbReference type="InterPro" id="IPR038720">
    <property type="entry name" value="YprB_RNase_H-like_dom"/>
</dbReference>
<accession>E6PIX7</accession>
<name>E6PIX7_9ZZZZ</name>
<dbReference type="AlphaFoldDB" id="E6PIX7"/>
<dbReference type="InterPro" id="IPR050534">
    <property type="entry name" value="Coronavir_polyprotein_1ab"/>
</dbReference>
<evidence type="ECO:0000256" key="3">
    <source>
        <dbReference type="ARBA" id="ARBA00022806"/>
    </source>
</evidence>
<dbReference type="Pfam" id="PF13087">
    <property type="entry name" value="AAA_12"/>
    <property type="match status" value="1"/>
</dbReference>
<dbReference type="InterPro" id="IPR027417">
    <property type="entry name" value="P-loop_NTPase"/>
</dbReference>
<protein>
    <submittedName>
        <fullName evidence="7">Putative RecB family nuclease</fullName>
    </submittedName>
</protein>
<dbReference type="CDD" id="cd17934">
    <property type="entry name" value="DEXXQc_Upf1-like"/>
    <property type="match status" value="1"/>
</dbReference>
<dbReference type="SUPFAM" id="SSF52540">
    <property type="entry name" value="P-loop containing nucleoside triphosphate hydrolases"/>
    <property type="match status" value="1"/>
</dbReference>
<dbReference type="GO" id="GO:0005524">
    <property type="term" value="F:ATP binding"/>
    <property type="evidence" value="ECO:0007669"/>
    <property type="project" value="UniProtKB-KW"/>
</dbReference>
<dbReference type="InterPro" id="IPR041679">
    <property type="entry name" value="DNA2/NAM7-like_C"/>
</dbReference>
<evidence type="ECO:0000256" key="1">
    <source>
        <dbReference type="ARBA" id="ARBA00022741"/>
    </source>
</evidence>
<dbReference type="PANTHER" id="PTHR43788">
    <property type="entry name" value="DNA2/NAM7 HELICASE FAMILY MEMBER"/>
    <property type="match status" value="1"/>
</dbReference>
<dbReference type="NCBIfam" id="TIGR03491">
    <property type="entry name" value="TM0106 family RecB-like putative nuclease"/>
    <property type="match status" value="1"/>
</dbReference>
<sequence length="1145" mass="128645">MQIVDGRAIFSGSDLNRYLECRTLTALDFSAIGEQRERLEIDPQVEILAEKGIAHERRYLASIEASGESVVRIPENRRYSIAAFQLGEAATIEAMESGASTIYQATFFDGTWFGRADFLRRVERPTAGRPWSYEVEDAKLALAEKPYFLIQLCFYSEQLERIFGVAPEFVHVLLGNGERRSFRLDEYSAYYRHLKAAFLAEIAALQGAALAQRLDEVPMPVAHCTLCTWSERCARRREERDHLSLVARIRSDQIRRLADAAPPILTMHQLAAAHDRSAPPGISRESFVALRRQARLQVLQHDRGAPQIELLAPEELRGFGLLPEPNPGDIFFDMEGDPLYEPGRGLEYLFGIYLADEDRFAAFWGTNPNTERRAFEAFVDAVVERRRRYPNLHIYHYASYEKEALRKLSTRHGTRETEIDDLLRSEVLVDLFTVVRQALCVGQPSYSIKKLELYYNFQRVADLRSGDDSVVMFERWLLDQNNRDLLATIERYNEEDCRSTFHLREWLLQRRDEAKSTFGCTIPWRPEREPPTIEEERAAALAALSELQRKLLEGIPSVESVAELEALGEEDRLRWTFAQLLSYHRREEKPLWWKIFDAAEMSYTEQIEDGACLGGLTLLDKTEPSLHGKERNRTYSYGFPEQEYTAENGMLDPLTMKSAGTIVEIDEERRRICIRRSGDIERARTLTALIPARPIDTSAQRTSLVRITEALPARICDARPRSAIDILLRRPRIRGVAENGVIQPIVTDAASILPVLRQLDESYLFIQGPPGSGKSTVASEMIATLLGEGKRIGVMSTTHKAIQNLLHKIEVAASAKKIVFRGLYKIASGEIYESPLRTPYVKTTAKNGDFIAGSCELAAGTSWLFAREDIQLDLDYLFIDEAGQIALANAVAVAPAAKNIVLLGDPLQLAQVSQGVHPGGMGRSVLGYLLGDDATVSPERGIFLDTSFRMHPDICSFISTHVYAGRLQAAPDTVSSFVESAGLDGAGLRFLPTEHSDNARESIEEAQRILSEIRHLRKGRVRVGKRKARAIVDADILVVTPYNAQRLLLEGMLAEGGFAGVRVGTVDKFQGQEAPIVFYTMATSSIEEAPRGIDFLFEKNRFNVAISRAQCMSVLVASPNLLDIRCTTVEQMAMLNLICRYVESA</sequence>
<dbReference type="EMBL" id="CABL01000019">
    <property type="protein sequence ID" value="CBH76419.1"/>
    <property type="molecule type" value="Genomic_DNA"/>
</dbReference>